<dbReference type="AlphaFoldDB" id="A0A1L9VKF5"/>
<sequence length="394" mass="43914">MHFGSHDGFFSIDSDNFGTERAIPFISVLRAPENNRLCLGAGYIQGVQESDEYALYPFDASEDDTSLITVKVSTVRAFTSDLIEANKTVSSNPVETGWKAKLLTSLSSQKVLVQLTPSVNRHSQWVTAARRRRHLHIISELTEAQPCQFIVKRDKDRYFILDTSGQSIESLPPTDAPRAVDSAMSLLEHLATFKYIEAIENRTPSSDFEESFEICLKSETGKDFGPIGIFEVNNEDTLSLSIQNFGTKALYVSIFDMGPSWQVDSLTSEDGGGDYVVVPPKNDTNGHAGTALVEWMMVVPEWLTERGRETCEDVIKVFVTDRPISFELLELPKVSGAFEQLGRPLRGHRDQLFGLLSSLKSTSRTAQPSQSDGHWLAINYIIRTHVSSRIDTLN</sequence>
<evidence type="ECO:0000313" key="2">
    <source>
        <dbReference type="Proteomes" id="UP000184300"/>
    </source>
</evidence>
<keyword evidence="2" id="KW-1185">Reference proteome</keyword>
<dbReference type="RefSeq" id="XP_022401058.1">
    <property type="nucleotide sequence ID" value="XM_022544220.1"/>
</dbReference>
<gene>
    <name evidence="1" type="ORF">ASPGLDRAFT_327653</name>
</gene>
<accession>A0A1L9VKF5</accession>
<reference evidence="2" key="1">
    <citation type="journal article" date="2017" name="Genome Biol.">
        <title>Comparative genomics reveals high biological diversity and specific adaptations in the industrially and medically important fungal genus Aspergillus.</title>
        <authorList>
            <person name="de Vries R.P."/>
            <person name="Riley R."/>
            <person name="Wiebenga A."/>
            <person name="Aguilar-Osorio G."/>
            <person name="Amillis S."/>
            <person name="Uchima C.A."/>
            <person name="Anderluh G."/>
            <person name="Asadollahi M."/>
            <person name="Askin M."/>
            <person name="Barry K."/>
            <person name="Battaglia E."/>
            <person name="Bayram O."/>
            <person name="Benocci T."/>
            <person name="Braus-Stromeyer S.A."/>
            <person name="Caldana C."/>
            <person name="Canovas D."/>
            <person name="Cerqueira G.C."/>
            <person name="Chen F."/>
            <person name="Chen W."/>
            <person name="Choi C."/>
            <person name="Clum A."/>
            <person name="Dos Santos R.A."/>
            <person name="Damasio A.R."/>
            <person name="Diallinas G."/>
            <person name="Emri T."/>
            <person name="Fekete E."/>
            <person name="Flipphi M."/>
            <person name="Freyberg S."/>
            <person name="Gallo A."/>
            <person name="Gournas C."/>
            <person name="Habgood R."/>
            <person name="Hainaut M."/>
            <person name="Harispe M.L."/>
            <person name="Henrissat B."/>
            <person name="Hilden K.S."/>
            <person name="Hope R."/>
            <person name="Hossain A."/>
            <person name="Karabika E."/>
            <person name="Karaffa L."/>
            <person name="Karanyi Z."/>
            <person name="Krasevec N."/>
            <person name="Kuo A."/>
            <person name="Kusch H."/>
            <person name="LaButti K."/>
            <person name="Lagendijk E.L."/>
            <person name="Lapidus A."/>
            <person name="Levasseur A."/>
            <person name="Lindquist E."/>
            <person name="Lipzen A."/>
            <person name="Logrieco A.F."/>
            <person name="MacCabe A."/>
            <person name="Maekelae M.R."/>
            <person name="Malavazi I."/>
            <person name="Melin P."/>
            <person name="Meyer V."/>
            <person name="Mielnichuk N."/>
            <person name="Miskei M."/>
            <person name="Molnar A.P."/>
            <person name="Mule G."/>
            <person name="Ngan C.Y."/>
            <person name="Orejas M."/>
            <person name="Orosz E."/>
            <person name="Ouedraogo J.P."/>
            <person name="Overkamp K.M."/>
            <person name="Park H.-S."/>
            <person name="Perrone G."/>
            <person name="Piumi F."/>
            <person name="Punt P.J."/>
            <person name="Ram A.F."/>
            <person name="Ramon A."/>
            <person name="Rauscher S."/>
            <person name="Record E."/>
            <person name="Riano-Pachon D.M."/>
            <person name="Robert V."/>
            <person name="Roehrig J."/>
            <person name="Ruller R."/>
            <person name="Salamov A."/>
            <person name="Salih N.S."/>
            <person name="Samson R.A."/>
            <person name="Sandor E."/>
            <person name="Sanguinetti M."/>
            <person name="Schuetze T."/>
            <person name="Sepcic K."/>
            <person name="Shelest E."/>
            <person name="Sherlock G."/>
            <person name="Sophianopoulou V."/>
            <person name="Squina F.M."/>
            <person name="Sun H."/>
            <person name="Susca A."/>
            <person name="Todd R.B."/>
            <person name="Tsang A."/>
            <person name="Unkles S.E."/>
            <person name="van de Wiele N."/>
            <person name="van Rossen-Uffink D."/>
            <person name="Oliveira J.V."/>
            <person name="Vesth T.C."/>
            <person name="Visser J."/>
            <person name="Yu J.-H."/>
            <person name="Zhou M."/>
            <person name="Andersen M.R."/>
            <person name="Archer D.B."/>
            <person name="Baker S.E."/>
            <person name="Benoit I."/>
            <person name="Brakhage A.A."/>
            <person name="Braus G.H."/>
            <person name="Fischer R."/>
            <person name="Frisvad J.C."/>
            <person name="Goldman G.H."/>
            <person name="Houbraken J."/>
            <person name="Oakley B."/>
            <person name="Pocsi I."/>
            <person name="Scazzocchio C."/>
            <person name="Seiboth B."/>
            <person name="vanKuyk P.A."/>
            <person name="Wortman J."/>
            <person name="Dyer P.S."/>
            <person name="Grigoriev I.V."/>
        </authorList>
    </citation>
    <scope>NUCLEOTIDE SEQUENCE [LARGE SCALE GENOMIC DNA]</scope>
    <source>
        <strain evidence="2">CBS 516.65</strain>
    </source>
</reference>
<dbReference type="Proteomes" id="UP000184300">
    <property type="component" value="Unassembled WGS sequence"/>
</dbReference>
<dbReference type="EMBL" id="KV878897">
    <property type="protein sequence ID" value="OJJ84360.1"/>
    <property type="molecule type" value="Genomic_DNA"/>
</dbReference>
<name>A0A1L9VKF5_ASPGL</name>
<dbReference type="GeneID" id="34460481"/>
<dbReference type="OrthoDB" id="3223806at2759"/>
<proteinExistence type="predicted"/>
<protein>
    <submittedName>
        <fullName evidence="1">Uncharacterized protein</fullName>
    </submittedName>
</protein>
<dbReference type="VEuPathDB" id="FungiDB:ASPGLDRAFT_327653"/>
<organism evidence="1 2">
    <name type="scientific">Aspergillus glaucus CBS 516.65</name>
    <dbReference type="NCBI Taxonomy" id="1160497"/>
    <lineage>
        <taxon>Eukaryota</taxon>
        <taxon>Fungi</taxon>
        <taxon>Dikarya</taxon>
        <taxon>Ascomycota</taxon>
        <taxon>Pezizomycotina</taxon>
        <taxon>Eurotiomycetes</taxon>
        <taxon>Eurotiomycetidae</taxon>
        <taxon>Eurotiales</taxon>
        <taxon>Aspergillaceae</taxon>
        <taxon>Aspergillus</taxon>
        <taxon>Aspergillus subgen. Aspergillus</taxon>
    </lineage>
</organism>
<evidence type="ECO:0000313" key="1">
    <source>
        <dbReference type="EMBL" id="OJJ84360.1"/>
    </source>
</evidence>